<gene>
    <name evidence="1" type="ORF">LEP1GSC188_1881</name>
</gene>
<name>M3GWI9_9LEPT</name>
<reference evidence="1 2" key="1">
    <citation type="submission" date="2013-01" db="EMBL/GenBank/DDBJ databases">
        <authorList>
            <person name="Harkins D.M."/>
            <person name="Durkin A.S."/>
            <person name="Brinkac L.M."/>
            <person name="Haft D.H."/>
            <person name="Selengut J.D."/>
            <person name="Sanka R."/>
            <person name="DePew J."/>
            <person name="Purushe J."/>
            <person name="Tulsiani S.M."/>
            <person name="Graham G.C."/>
            <person name="Burns M.-A."/>
            <person name="Dohnt M.F."/>
            <person name="Smythe L.D."/>
            <person name="McKay D.B."/>
            <person name="Craig S.B."/>
            <person name="Vinetz J.M."/>
            <person name="Sutton G.G."/>
            <person name="Nierman W.C."/>
            <person name="Fouts D.E."/>
        </authorList>
    </citation>
    <scope>NUCLEOTIDE SEQUENCE [LARGE SCALE GENOMIC DNA]</scope>
    <source>
        <strain evidence="1 2">LT2116</strain>
    </source>
</reference>
<evidence type="ECO:0000313" key="1">
    <source>
        <dbReference type="EMBL" id="EMF81266.1"/>
    </source>
</evidence>
<sequence>MRFYSSKIKALENFSALFHSEILPIFFVKRLKFKGALGVKFANLLYTFGQFGHNLSAIKRVLREKT</sequence>
<protein>
    <submittedName>
        <fullName evidence="1">Uncharacterized protein</fullName>
    </submittedName>
</protein>
<evidence type="ECO:0000313" key="2">
    <source>
        <dbReference type="Proteomes" id="UP000011770"/>
    </source>
</evidence>
<dbReference type="AlphaFoldDB" id="M3GWI9"/>
<proteinExistence type="predicted"/>
<dbReference type="Proteomes" id="UP000011770">
    <property type="component" value="Unassembled WGS sequence"/>
</dbReference>
<dbReference type="EMBL" id="AHOR02000036">
    <property type="protein sequence ID" value="EMF81266.1"/>
    <property type="molecule type" value="Genomic_DNA"/>
</dbReference>
<accession>M3GWI9</accession>
<organism evidence="1 2">
    <name type="scientific">Leptospira weilii serovar Topaz str. LT2116</name>
    <dbReference type="NCBI Taxonomy" id="1088540"/>
    <lineage>
        <taxon>Bacteria</taxon>
        <taxon>Pseudomonadati</taxon>
        <taxon>Spirochaetota</taxon>
        <taxon>Spirochaetia</taxon>
        <taxon>Leptospirales</taxon>
        <taxon>Leptospiraceae</taxon>
        <taxon>Leptospira</taxon>
    </lineage>
</organism>
<comment type="caution">
    <text evidence="1">The sequence shown here is derived from an EMBL/GenBank/DDBJ whole genome shotgun (WGS) entry which is preliminary data.</text>
</comment>